<sequence>MKYFYPLTSPFTPGETFFMRGKTWASDFRFTVSFYNRIAQKWPLYIRVFNEQKTRDVTDIAIWEDGVAPINEQKMATYYGFNEEFEIRVNSSATQAFITLKNKVVTYNLSKKLPLTDTTDFVINFSAWDEEKVILNYIGWTGNCWVRLNIVVESKVIFSVRAIFFLNKSVTVKNSYSELIYLSFL</sequence>
<proteinExistence type="predicted"/>
<evidence type="ECO:0000313" key="1">
    <source>
        <dbReference type="Proteomes" id="UP000095282"/>
    </source>
</evidence>
<name>A0A1I7UYF2_9PELO</name>
<reference evidence="2" key="1">
    <citation type="submission" date="2016-11" db="UniProtKB">
        <authorList>
            <consortium name="WormBaseParasite"/>
        </authorList>
    </citation>
    <scope>IDENTIFICATION</scope>
</reference>
<organism evidence="1 2">
    <name type="scientific">Caenorhabditis tropicalis</name>
    <dbReference type="NCBI Taxonomy" id="1561998"/>
    <lineage>
        <taxon>Eukaryota</taxon>
        <taxon>Metazoa</taxon>
        <taxon>Ecdysozoa</taxon>
        <taxon>Nematoda</taxon>
        <taxon>Chromadorea</taxon>
        <taxon>Rhabditida</taxon>
        <taxon>Rhabditina</taxon>
        <taxon>Rhabditomorpha</taxon>
        <taxon>Rhabditoidea</taxon>
        <taxon>Rhabditidae</taxon>
        <taxon>Peloderinae</taxon>
        <taxon>Caenorhabditis</taxon>
    </lineage>
</organism>
<protein>
    <submittedName>
        <fullName evidence="2">Galectin</fullName>
    </submittedName>
</protein>
<dbReference type="WBParaSite" id="Csp11.Scaffold630.g20590.t2">
    <property type="protein sequence ID" value="Csp11.Scaffold630.g20590.t2"/>
    <property type="gene ID" value="Csp11.Scaffold630.g20590"/>
</dbReference>
<evidence type="ECO:0000313" key="2">
    <source>
        <dbReference type="WBParaSite" id="Csp11.Scaffold630.g20590.t2"/>
    </source>
</evidence>
<keyword evidence="1" id="KW-1185">Reference proteome</keyword>
<accession>A0A1I7UYF2</accession>
<dbReference type="Proteomes" id="UP000095282">
    <property type="component" value="Unplaced"/>
</dbReference>
<dbReference type="AlphaFoldDB" id="A0A1I7UYF2"/>